<dbReference type="EMBL" id="MFVE01000005">
    <property type="protein sequence ID" value="OGI95358.1"/>
    <property type="molecule type" value="Genomic_DNA"/>
</dbReference>
<keyword evidence="1" id="KW-0175">Coiled coil</keyword>
<organism evidence="2 3">
    <name type="scientific">Candidatus Nomurabacteria bacterium RIFCSPLOWO2_01_FULL_42_17</name>
    <dbReference type="NCBI Taxonomy" id="1801780"/>
    <lineage>
        <taxon>Bacteria</taxon>
        <taxon>Candidatus Nomuraibacteriota</taxon>
    </lineage>
</organism>
<dbReference type="Gene3D" id="3.30.70.60">
    <property type="match status" value="1"/>
</dbReference>
<gene>
    <name evidence="2" type="ORF">A2917_02215</name>
</gene>
<dbReference type="InterPro" id="IPR014717">
    <property type="entry name" value="Transl_elong_EF1B/ribsomal_bS6"/>
</dbReference>
<reference evidence="2 3" key="1">
    <citation type="journal article" date="2016" name="Nat. Commun.">
        <title>Thousands of microbial genomes shed light on interconnected biogeochemical processes in an aquifer system.</title>
        <authorList>
            <person name="Anantharaman K."/>
            <person name="Brown C.T."/>
            <person name="Hug L.A."/>
            <person name="Sharon I."/>
            <person name="Castelle C.J."/>
            <person name="Probst A.J."/>
            <person name="Thomas B.C."/>
            <person name="Singh A."/>
            <person name="Wilkins M.J."/>
            <person name="Karaoz U."/>
            <person name="Brodie E.L."/>
            <person name="Williams K.H."/>
            <person name="Hubbard S.S."/>
            <person name="Banfield J.F."/>
        </authorList>
    </citation>
    <scope>NUCLEOTIDE SEQUENCE [LARGE SCALE GENOMIC DNA]</scope>
</reference>
<dbReference type="AlphaFoldDB" id="A0A1F6XMY1"/>
<evidence type="ECO:0000313" key="3">
    <source>
        <dbReference type="Proteomes" id="UP000178104"/>
    </source>
</evidence>
<dbReference type="Proteomes" id="UP000178104">
    <property type="component" value="Unassembled WGS sequence"/>
</dbReference>
<sequence length="207" mass="22900">MMRFIMPVILIGISVTVFFMFANPFLKDIGVLQAQVASYNEALSNSKALENERDKLTLKHNSISKDDLEKIQKLLPENIDNIRLILEIEQIALPYGMVLKDIKYNATEAPKTTPKTISGAAVAAGGTPVVAATNKVYGVWDLSFSTTGTYNNFLNFTRDLERNLRIVDISSIQFSSATPSGSGATAGSTALESYKYDFKIKTYWLKN</sequence>
<accession>A0A1F6XMY1</accession>
<evidence type="ECO:0000313" key="2">
    <source>
        <dbReference type="EMBL" id="OGI95358.1"/>
    </source>
</evidence>
<name>A0A1F6XMY1_9BACT</name>
<feature type="coiled-coil region" evidence="1">
    <location>
        <begin position="39"/>
        <end position="66"/>
    </location>
</feature>
<comment type="caution">
    <text evidence="2">The sequence shown here is derived from an EMBL/GenBank/DDBJ whole genome shotgun (WGS) entry which is preliminary data.</text>
</comment>
<proteinExistence type="predicted"/>
<dbReference type="STRING" id="1801780.A2917_02215"/>
<protein>
    <submittedName>
        <fullName evidence="2">Uncharacterized protein</fullName>
    </submittedName>
</protein>
<evidence type="ECO:0000256" key="1">
    <source>
        <dbReference type="SAM" id="Coils"/>
    </source>
</evidence>